<dbReference type="PROSITE" id="PS51192">
    <property type="entry name" value="HELICASE_ATP_BIND_1"/>
    <property type="match status" value="1"/>
</dbReference>
<dbReference type="Pfam" id="PF00271">
    <property type="entry name" value="Helicase_C"/>
    <property type="match status" value="1"/>
</dbReference>
<evidence type="ECO:0000256" key="4">
    <source>
        <dbReference type="ARBA" id="ARBA00022801"/>
    </source>
</evidence>
<feature type="region of interest" description="Disordered" evidence="8">
    <location>
        <begin position="1174"/>
        <end position="1198"/>
    </location>
</feature>
<feature type="domain" description="Helicase ATP-binding" evidence="9">
    <location>
        <begin position="136"/>
        <end position="307"/>
    </location>
</feature>
<dbReference type="InterPro" id="IPR001650">
    <property type="entry name" value="Helicase_C-like"/>
</dbReference>
<dbReference type="GO" id="GO:0000400">
    <property type="term" value="F:four-way junction DNA binding"/>
    <property type="evidence" value="ECO:0007669"/>
    <property type="project" value="TreeGrafter"/>
</dbReference>
<dbReference type="SMART" id="SM00490">
    <property type="entry name" value="HELICc"/>
    <property type="match status" value="1"/>
</dbReference>
<comment type="similarity">
    <text evidence="2">Belongs to the DEAD box helicase family. DEAH subfamily. FANCM sub-subfamily.</text>
</comment>
<dbReference type="SUPFAM" id="SSF52540">
    <property type="entry name" value="P-loop containing nucleoside triphosphate hydrolases"/>
    <property type="match status" value="1"/>
</dbReference>
<dbReference type="InterPro" id="IPR044749">
    <property type="entry name" value="FANCM_DEXDc"/>
</dbReference>
<keyword evidence="7" id="KW-0539">Nucleus</keyword>
<dbReference type="Gene3D" id="1.20.1320.20">
    <property type="entry name" value="hef helicase domain"/>
    <property type="match status" value="1"/>
</dbReference>
<dbReference type="CDD" id="cd12091">
    <property type="entry name" value="FANCM_ID"/>
    <property type="match status" value="1"/>
</dbReference>
<dbReference type="Gene3D" id="3.40.50.300">
    <property type="entry name" value="P-loop containing nucleotide triphosphate hydrolases"/>
    <property type="match status" value="2"/>
</dbReference>
<dbReference type="GO" id="GO:0016787">
    <property type="term" value="F:hydrolase activity"/>
    <property type="evidence" value="ECO:0007669"/>
    <property type="project" value="UniProtKB-KW"/>
</dbReference>
<comment type="subcellular location">
    <subcellularLocation>
        <location evidence="1">Nucleus</location>
    </subcellularLocation>
</comment>
<dbReference type="GO" id="GO:0043138">
    <property type="term" value="F:3'-5' DNA helicase activity"/>
    <property type="evidence" value="ECO:0007669"/>
    <property type="project" value="InterPro"/>
</dbReference>
<dbReference type="FunFam" id="3.40.50.300:FF:000861">
    <property type="entry name" value="Fanconi anemia, complementation group M"/>
    <property type="match status" value="1"/>
</dbReference>
<evidence type="ECO:0000256" key="8">
    <source>
        <dbReference type="SAM" id="MobiDB-lite"/>
    </source>
</evidence>
<keyword evidence="4" id="KW-0378">Hydrolase</keyword>
<evidence type="ECO:0000256" key="2">
    <source>
        <dbReference type="ARBA" id="ARBA00009889"/>
    </source>
</evidence>
<keyword evidence="6" id="KW-0067">ATP-binding</keyword>
<evidence type="ECO:0000256" key="6">
    <source>
        <dbReference type="ARBA" id="ARBA00022840"/>
    </source>
</evidence>
<evidence type="ECO:0000313" key="11">
    <source>
        <dbReference type="EMBL" id="THD20380.1"/>
    </source>
</evidence>
<dbReference type="GO" id="GO:0005634">
    <property type="term" value="C:nucleus"/>
    <property type="evidence" value="ECO:0007669"/>
    <property type="project" value="UniProtKB-SubCell"/>
</dbReference>
<name>A0A4E0RXD4_FASHE</name>
<dbReference type="PANTHER" id="PTHR14025:SF20">
    <property type="entry name" value="FANCONI ANEMIA GROUP M PROTEIN"/>
    <property type="match status" value="1"/>
</dbReference>
<organism evidence="11 12">
    <name type="scientific">Fasciola hepatica</name>
    <name type="common">Liver fluke</name>
    <dbReference type="NCBI Taxonomy" id="6192"/>
    <lineage>
        <taxon>Eukaryota</taxon>
        <taxon>Metazoa</taxon>
        <taxon>Spiralia</taxon>
        <taxon>Lophotrochozoa</taxon>
        <taxon>Platyhelminthes</taxon>
        <taxon>Trematoda</taxon>
        <taxon>Digenea</taxon>
        <taxon>Plagiorchiida</taxon>
        <taxon>Echinostomata</taxon>
        <taxon>Echinostomatoidea</taxon>
        <taxon>Fasciolidae</taxon>
        <taxon>Fasciola</taxon>
    </lineage>
</organism>
<dbReference type="Pfam" id="PF00270">
    <property type="entry name" value="DEAD"/>
    <property type="match status" value="1"/>
</dbReference>
<dbReference type="Proteomes" id="UP000230066">
    <property type="component" value="Unassembled WGS sequence"/>
</dbReference>
<evidence type="ECO:0000256" key="3">
    <source>
        <dbReference type="ARBA" id="ARBA00022741"/>
    </source>
</evidence>
<dbReference type="GO" id="GO:0036297">
    <property type="term" value="P:interstrand cross-link repair"/>
    <property type="evidence" value="ECO:0007669"/>
    <property type="project" value="TreeGrafter"/>
</dbReference>
<dbReference type="GO" id="GO:0005524">
    <property type="term" value="F:ATP binding"/>
    <property type="evidence" value="ECO:0007669"/>
    <property type="project" value="UniProtKB-KW"/>
</dbReference>
<protein>
    <submittedName>
        <fullName evidence="11">Fanconi anemia group M protein</fullName>
    </submittedName>
</protein>
<keyword evidence="5" id="KW-0347">Helicase</keyword>
<feature type="compositionally biased region" description="Basic residues" evidence="8">
    <location>
        <begin position="1433"/>
        <end position="1445"/>
    </location>
</feature>
<dbReference type="InterPro" id="IPR014001">
    <property type="entry name" value="Helicase_ATP-bd"/>
</dbReference>
<keyword evidence="3" id="KW-0547">Nucleotide-binding</keyword>
<gene>
    <name evidence="11" type="ORF">D915_008875</name>
</gene>
<evidence type="ECO:0000256" key="7">
    <source>
        <dbReference type="ARBA" id="ARBA00023242"/>
    </source>
</evidence>
<dbReference type="SMART" id="SM00487">
    <property type="entry name" value="DEXDc"/>
    <property type="match status" value="1"/>
</dbReference>
<dbReference type="InterPro" id="IPR027417">
    <property type="entry name" value="P-loop_NTPase"/>
</dbReference>
<feature type="domain" description="Helicase C-terminal" evidence="10">
    <location>
        <begin position="486"/>
        <end position="684"/>
    </location>
</feature>
<keyword evidence="12" id="KW-1185">Reference proteome</keyword>
<feature type="region of interest" description="Disordered" evidence="8">
    <location>
        <begin position="1384"/>
        <end position="1405"/>
    </location>
</feature>
<evidence type="ECO:0000259" key="10">
    <source>
        <dbReference type="PROSITE" id="PS51194"/>
    </source>
</evidence>
<dbReference type="InterPro" id="IPR011545">
    <property type="entry name" value="DEAD/DEAH_box_helicase_dom"/>
</dbReference>
<reference evidence="11" key="1">
    <citation type="submission" date="2019-03" db="EMBL/GenBank/DDBJ databases">
        <title>Improved annotation for the trematode Fasciola hepatica.</title>
        <authorList>
            <person name="Choi Y.-J."/>
            <person name="Martin J."/>
            <person name="Mitreva M."/>
        </authorList>
    </citation>
    <scope>NUCLEOTIDE SEQUENCE [LARGE SCALE GENOMIC DNA]</scope>
</reference>
<evidence type="ECO:0000259" key="9">
    <source>
        <dbReference type="PROSITE" id="PS51192"/>
    </source>
</evidence>
<feature type="region of interest" description="Disordered" evidence="8">
    <location>
        <begin position="1419"/>
        <end position="1445"/>
    </location>
</feature>
<evidence type="ECO:0000256" key="5">
    <source>
        <dbReference type="ARBA" id="ARBA00022806"/>
    </source>
</evidence>
<proteinExistence type="inferred from homology"/>
<feature type="compositionally biased region" description="Polar residues" evidence="8">
    <location>
        <begin position="1388"/>
        <end position="1402"/>
    </location>
</feature>
<evidence type="ECO:0000256" key="1">
    <source>
        <dbReference type="ARBA" id="ARBA00004123"/>
    </source>
</evidence>
<comment type="caution">
    <text evidence="11">The sequence shown here is derived from an EMBL/GenBank/DDBJ whole genome shotgun (WGS) entry which is preliminary data.</text>
</comment>
<dbReference type="EMBL" id="JXXN02004721">
    <property type="protein sequence ID" value="THD20380.1"/>
    <property type="molecule type" value="Genomic_DNA"/>
</dbReference>
<dbReference type="GO" id="GO:0045003">
    <property type="term" value="P:double-strand break repair via synthesis-dependent strand annealing"/>
    <property type="evidence" value="ECO:0007669"/>
    <property type="project" value="TreeGrafter"/>
</dbReference>
<dbReference type="GO" id="GO:0009378">
    <property type="term" value="F:four-way junction helicase activity"/>
    <property type="evidence" value="ECO:0007669"/>
    <property type="project" value="TreeGrafter"/>
</dbReference>
<sequence length="1445" mass="159774">MKQTSLIQSWTRAFKLTSSRQQGAISDNCHVEPRDEHVPKSNDACDSNFDDRVLTDALDNFDKTNAVKTCSNTPIRPSDEPGDIDPAVLERVQQRKPIAYRPTANDSDQLSDFNLDAGRVWIYPTNVAFRDYQFHITEQCLYKNTLVCLPTGLGKTFIAAVVIHNFLRWYPTGKSVFMAPTRPLVAQQLAACRQLIGSTADSVVELTGSIAQSKRRELWSRLRVFFLTPQILANDLEADVCPATDLRLLVFDEAHKATGNHAYCQVLRLLTGPPHVHRQFRILALSATPAADIQGVQSLIANLLISHLEMRTETSVDVKCFTQTRDLETIVVPLGPELRQFQNLLFVCIRTLVERLQMRNAFTSSHGDLRPERLAKYTVVKAREEWSNSPRASSLSPVDASAVQCNFGTLICVLHAMELLEQHGLRPLYQYLSGVLNGQRAIPSVRAEMMRLPGVSQLWSDLVGRFGAGFGNITSTQAPFTGGHPKLEKLRELLCEHFRGKSATDTRVIVFSQLRDSVEEIMHMLKQLRPLIRPACFMGQSSAAARPLTIPASYGNHGDASRSPSAAALTTRLSICASGVSQREQLRVMNAFREGTFNTLVSTCVGEEGLDVGQVDLIVCFDAFKSPIRLAQRLGRTGRRRYGRIVMLLTEGREERNYQVSIARTTSIHKALLEGGAYKRLAFYPHNPRMVPIGLDPGVVFQNLKSVRSESSGNSVVRSNRESSIKHKSALSSRTKTAISRMVGFVHSHIEVTDMENLNLNLTPVGPGCFHSLNEPFANVALPCFTDLFKVNTSDRLRSTRERLQAHKFDGSDAHGPATSTLHFVSILRLCGLQRCGLARLSFHALGLRSVDVETPFSLLVSESDYVSQGTQEAYAPPANHKDEESSEAAVSYIPEANITASASPRSVTVPKTFAFPHVIRGLVSKQLFFNPNADLASVEEMRNVALYFHSTSKNANDRTDITVLREAWSQHCMDAVKQCSSSARVPPRSYSSSAERITSFGKLEQWVDSSLLKAIAGSSPEGQEIQPQSSLRSPVKFVTESCNLSSLPLTTTKSPPCQRSPVAVVSSAEISARSTPYVRTRNHKTNELQLVSRIDRNDHSQIRLEEALALLDRSTIRLEASALLLDEHLTQAALNSTALNSAVFTGPSNRLHFDTKLSLGDDFGDDLLLSSQAVGQSDDQPNPARSSQSTEHSSAFEFSSQIDWSPITLEGITSQIERDADSDELALACQPVVAEELDSPLAPLRRRAGRIKKDRLLFQTQPNTIDFGRDLHGSSHQFLLTQAEQSDDHISERDSENLALDGYESSFIDDDHSSQIDASANPQAPGCLDASDMLAVYLQTARSPPFGAAGQIPLRDLLLNRKYGVKRPSLFSGPKCQTTEKEVAETDGTNLDNNHLPYSQTPEDDEYELDSFCVNSTDSTSVVSEEDSPTQKRSKRRRLLTTCK</sequence>
<accession>A0A4E0RXD4</accession>
<dbReference type="InterPro" id="IPR039686">
    <property type="entry name" value="FANCM/Mph1-like_ID"/>
</dbReference>
<evidence type="ECO:0000313" key="12">
    <source>
        <dbReference type="Proteomes" id="UP000230066"/>
    </source>
</evidence>
<dbReference type="PROSITE" id="PS51194">
    <property type="entry name" value="HELICASE_CTER"/>
    <property type="match status" value="1"/>
</dbReference>
<dbReference type="PANTHER" id="PTHR14025">
    <property type="entry name" value="FANCONI ANEMIA GROUP M FANCM FAMILY MEMBER"/>
    <property type="match status" value="1"/>
</dbReference>
<dbReference type="CDD" id="cd18033">
    <property type="entry name" value="DEXDc_FANCM"/>
    <property type="match status" value="1"/>
</dbReference>